<dbReference type="EMBL" id="CM046103">
    <property type="protein sequence ID" value="KAI8427960.1"/>
    <property type="molecule type" value="Genomic_DNA"/>
</dbReference>
<keyword evidence="2" id="KW-1185">Reference proteome</keyword>
<dbReference type="Proteomes" id="UP001064048">
    <property type="component" value="Chromosome 3"/>
</dbReference>
<evidence type="ECO:0000313" key="1">
    <source>
        <dbReference type="EMBL" id="KAI8427960.1"/>
    </source>
</evidence>
<reference evidence="1 2" key="1">
    <citation type="journal article" date="2022" name="Genome Biol. Evol.">
        <title>The Spruce Budworm Genome: Reconstructing the Evolutionary History of Antifreeze Proteins.</title>
        <authorList>
            <person name="Beliveau C."/>
            <person name="Gagne P."/>
            <person name="Picq S."/>
            <person name="Vernygora O."/>
            <person name="Keeling C.I."/>
            <person name="Pinkney K."/>
            <person name="Doucet D."/>
            <person name="Wen F."/>
            <person name="Johnston J.S."/>
            <person name="Maaroufi H."/>
            <person name="Boyle B."/>
            <person name="Laroche J."/>
            <person name="Dewar K."/>
            <person name="Juretic N."/>
            <person name="Blackburn G."/>
            <person name="Nisole A."/>
            <person name="Brunet B."/>
            <person name="Brandao M."/>
            <person name="Lumley L."/>
            <person name="Duan J."/>
            <person name="Quan G."/>
            <person name="Lucarotti C.J."/>
            <person name="Roe A.D."/>
            <person name="Sperling F.A.H."/>
            <person name="Levesque R.C."/>
            <person name="Cusson M."/>
        </authorList>
    </citation>
    <scope>NUCLEOTIDE SEQUENCE [LARGE SCALE GENOMIC DNA]</scope>
    <source>
        <strain evidence="1">Glfc:IPQL:Cfum</strain>
    </source>
</reference>
<gene>
    <name evidence="1" type="ORF">MSG28_002276</name>
</gene>
<organism evidence="1 2">
    <name type="scientific">Choristoneura fumiferana</name>
    <name type="common">Spruce budworm moth</name>
    <name type="synonym">Archips fumiferana</name>
    <dbReference type="NCBI Taxonomy" id="7141"/>
    <lineage>
        <taxon>Eukaryota</taxon>
        <taxon>Metazoa</taxon>
        <taxon>Ecdysozoa</taxon>
        <taxon>Arthropoda</taxon>
        <taxon>Hexapoda</taxon>
        <taxon>Insecta</taxon>
        <taxon>Pterygota</taxon>
        <taxon>Neoptera</taxon>
        <taxon>Endopterygota</taxon>
        <taxon>Lepidoptera</taxon>
        <taxon>Glossata</taxon>
        <taxon>Ditrysia</taxon>
        <taxon>Tortricoidea</taxon>
        <taxon>Tortricidae</taxon>
        <taxon>Tortricinae</taxon>
        <taxon>Choristoneura</taxon>
    </lineage>
</organism>
<name>A0ACC0JVG7_CHOFU</name>
<evidence type="ECO:0000313" key="2">
    <source>
        <dbReference type="Proteomes" id="UP001064048"/>
    </source>
</evidence>
<sequence length="71" mass="7704">MHPVLGRALEQPTRDLLKGCISAPVAPLVELRWAGYYYHRPYRSAATPPSSPRSANDDVIVASCTAILLLG</sequence>
<protein>
    <submittedName>
        <fullName evidence="1">Uncharacterized protein</fullName>
    </submittedName>
</protein>
<proteinExistence type="predicted"/>
<comment type="caution">
    <text evidence="1">The sequence shown here is derived from an EMBL/GenBank/DDBJ whole genome shotgun (WGS) entry which is preliminary data.</text>
</comment>
<accession>A0ACC0JVG7</accession>